<dbReference type="InterPro" id="IPR050882">
    <property type="entry name" value="Prepilin_peptidase/N-MTase"/>
</dbReference>
<keyword evidence="5" id="KW-1185">Reference proteome</keyword>
<sequence>MKEELMLLRTIPWKHRVVLIVMGAISILLYLFGFINFITGLKYPTFFALLLFASYFDLKCRMIPDWIHILLIIIGLINFDVTKSVLGFLISPLPFLIMALVSTGSIGGGDIKLVGSSGFVLGYGSTIAASMISIIVAVCFYSLYYLSYKKVKSMAFPFAPFFQVGCMIAMFFGGT</sequence>
<dbReference type="Pfam" id="PF01478">
    <property type="entry name" value="Peptidase_A24"/>
    <property type="match status" value="1"/>
</dbReference>
<dbReference type="Gene3D" id="1.20.120.1220">
    <property type="match status" value="1"/>
</dbReference>
<dbReference type="InterPro" id="IPR000045">
    <property type="entry name" value="Prepilin_IV_endopep_pep"/>
</dbReference>
<evidence type="ECO:0000313" key="4">
    <source>
        <dbReference type="EMBL" id="VDN47299.1"/>
    </source>
</evidence>
<feature type="transmembrane region" description="Helical" evidence="2">
    <location>
        <begin position="155"/>
        <end position="174"/>
    </location>
</feature>
<dbReference type="PANTHER" id="PTHR30487:SF0">
    <property type="entry name" value="PREPILIN LEADER PEPTIDASE_N-METHYLTRANSFERASE-RELATED"/>
    <property type="match status" value="1"/>
</dbReference>
<reference evidence="4 5" key="1">
    <citation type="submission" date="2018-09" db="EMBL/GenBank/DDBJ databases">
        <authorList>
            <person name="Postec A."/>
        </authorList>
    </citation>
    <scope>NUCLEOTIDE SEQUENCE [LARGE SCALE GENOMIC DNA]</scope>
    <source>
        <strain evidence="4">70B-A</strain>
    </source>
</reference>
<keyword evidence="2" id="KW-1133">Transmembrane helix</keyword>
<dbReference type="EMBL" id="LR130778">
    <property type="protein sequence ID" value="VDN47299.1"/>
    <property type="molecule type" value="Genomic_DNA"/>
</dbReference>
<dbReference type="Proteomes" id="UP000279029">
    <property type="component" value="Chromosome"/>
</dbReference>
<feature type="transmembrane region" description="Helical" evidence="2">
    <location>
        <begin position="16"/>
        <end position="35"/>
    </location>
</feature>
<dbReference type="AlphaFoldDB" id="A0A3P7S3J3"/>
<keyword evidence="2" id="KW-0472">Membrane</keyword>
<dbReference type="PANTHER" id="PTHR30487">
    <property type="entry name" value="TYPE 4 PREPILIN-LIKE PROTEINS LEADER PEPTIDE-PROCESSING ENZYME"/>
    <property type="match status" value="1"/>
</dbReference>
<proteinExistence type="inferred from homology"/>
<evidence type="ECO:0000313" key="5">
    <source>
        <dbReference type="Proteomes" id="UP000279029"/>
    </source>
</evidence>
<name>A0A3P7S3J3_9FIRM</name>
<keyword evidence="2" id="KW-0812">Transmembrane</keyword>
<dbReference type="GO" id="GO:0004190">
    <property type="term" value="F:aspartic-type endopeptidase activity"/>
    <property type="evidence" value="ECO:0007669"/>
    <property type="project" value="InterPro"/>
</dbReference>
<dbReference type="RefSeq" id="WP_172596141.1">
    <property type="nucleotide sequence ID" value="NZ_LR130778.1"/>
</dbReference>
<feature type="domain" description="Prepilin type IV endopeptidase peptidase" evidence="3">
    <location>
        <begin position="46"/>
        <end position="140"/>
    </location>
</feature>
<gene>
    <name evidence="4" type="ORF">PATL70BA_1415</name>
</gene>
<organism evidence="4 5">
    <name type="scientific">Petrocella atlantisensis</name>
    <dbReference type="NCBI Taxonomy" id="2173034"/>
    <lineage>
        <taxon>Bacteria</taxon>
        <taxon>Bacillati</taxon>
        <taxon>Bacillota</taxon>
        <taxon>Clostridia</taxon>
        <taxon>Lachnospirales</taxon>
        <taxon>Vallitaleaceae</taxon>
        <taxon>Petrocella</taxon>
    </lineage>
</organism>
<dbReference type="GO" id="GO:0006465">
    <property type="term" value="P:signal peptide processing"/>
    <property type="evidence" value="ECO:0007669"/>
    <property type="project" value="TreeGrafter"/>
</dbReference>
<feature type="transmembrane region" description="Helical" evidence="2">
    <location>
        <begin position="70"/>
        <end position="100"/>
    </location>
</feature>
<dbReference type="KEGG" id="cbar:PATL70BA_1415"/>
<dbReference type="GO" id="GO:0005886">
    <property type="term" value="C:plasma membrane"/>
    <property type="evidence" value="ECO:0007669"/>
    <property type="project" value="TreeGrafter"/>
</dbReference>
<evidence type="ECO:0000259" key="3">
    <source>
        <dbReference type="Pfam" id="PF01478"/>
    </source>
</evidence>
<evidence type="ECO:0000256" key="2">
    <source>
        <dbReference type="SAM" id="Phobius"/>
    </source>
</evidence>
<evidence type="ECO:0000256" key="1">
    <source>
        <dbReference type="ARBA" id="ARBA00005801"/>
    </source>
</evidence>
<accession>A0A3P7S3J3</accession>
<feature type="transmembrane region" description="Helical" evidence="2">
    <location>
        <begin position="120"/>
        <end position="143"/>
    </location>
</feature>
<comment type="similarity">
    <text evidence="1">Belongs to the peptidase A24 family.</text>
</comment>
<protein>
    <submittedName>
        <fullName evidence="4">Prepilin peptidase</fullName>
    </submittedName>
</protein>